<feature type="compositionally biased region" description="Acidic residues" evidence="1">
    <location>
        <begin position="488"/>
        <end position="497"/>
    </location>
</feature>
<evidence type="ECO:0000313" key="3">
    <source>
        <dbReference type="Proteomes" id="UP000008311"/>
    </source>
</evidence>
<evidence type="ECO:0000256" key="1">
    <source>
        <dbReference type="SAM" id="MobiDB-lite"/>
    </source>
</evidence>
<dbReference type="FunFam" id="3.40.50.300:FF:000978">
    <property type="entry name" value="YLP motif-containing protein 1 isoform X3"/>
    <property type="match status" value="1"/>
</dbReference>
<dbReference type="InParanoid" id="B9R952"/>
<dbReference type="eggNOG" id="KOG2400">
    <property type="taxonomic scope" value="Eukaryota"/>
</dbReference>
<feature type="compositionally biased region" description="Basic and acidic residues" evidence="1">
    <location>
        <begin position="526"/>
        <end position="542"/>
    </location>
</feature>
<feature type="compositionally biased region" description="Pro residues" evidence="1">
    <location>
        <begin position="207"/>
        <end position="241"/>
    </location>
</feature>
<feature type="compositionally biased region" description="Polar residues" evidence="1">
    <location>
        <begin position="42"/>
        <end position="56"/>
    </location>
</feature>
<feature type="region of interest" description="Disordered" evidence="1">
    <location>
        <begin position="41"/>
        <end position="64"/>
    </location>
</feature>
<dbReference type="InterPro" id="IPR026314">
    <property type="entry name" value="YLP_motif_con_p1"/>
</dbReference>
<feature type="region of interest" description="Disordered" evidence="1">
    <location>
        <begin position="487"/>
        <end position="542"/>
    </location>
</feature>
<proteinExistence type="predicted"/>
<dbReference type="Proteomes" id="UP000008311">
    <property type="component" value="Unassembled WGS sequence"/>
</dbReference>
<organism evidence="2 3">
    <name type="scientific">Ricinus communis</name>
    <name type="common">Castor bean</name>
    <dbReference type="NCBI Taxonomy" id="3988"/>
    <lineage>
        <taxon>Eukaryota</taxon>
        <taxon>Viridiplantae</taxon>
        <taxon>Streptophyta</taxon>
        <taxon>Embryophyta</taxon>
        <taxon>Tracheophyta</taxon>
        <taxon>Spermatophyta</taxon>
        <taxon>Magnoliopsida</taxon>
        <taxon>eudicotyledons</taxon>
        <taxon>Gunneridae</taxon>
        <taxon>Pentapetalae</taxon>
        <taxon>rosids</taxon>
        <taxon>fabids</taxon>
        <taxon>Malpighiales</taxon>
        <taxon>Euphorbiaceae</taxon>
        <taxon>Acalyphoideae</taxon>
        <taxon>Acalypheae</taxon>
        <taxon>Ricinus</taxon>
    </lineage>
</organism>
<dbReference type="GO" id="GO:0005634">
    <property type="term" value="C:nucleus"/>
    <property type="evidence" value="ECO:0000318"/>
    <property type="project" value="GO_Central"/>
</dbReference>
<dbReference type="EMBL" id="EQ973773">
    <property type="protein sequence ID" value="EEF52129.1"/>
    <property type="molecule type" value="Genomic_DNA"/>
</dbReference>
<dbReference type="SUPFAM" id="SSF52540">
    <property type="entry name" value="P-loop containing nucleoside triphosphate hydrolases"/>
    <property type="match status" value="1"/>
</dbReference>
<dbReference type="InterPro" id="IPR027417">
    <property type="entry name" value="P-loop_NTPase"/>
</dbReference>
<dbReference type="Gene3D" id="3.40.50.300">
    <property type="entry name" value="P-loop containing nucleotide triphosphate hydrolases"/>
    <property type="match status" value="1"/>
</dbReference>
<feature type="compositionally biased region" description="Basic and acidic residues" evidence="1">
    <location>
        <begin position="194"/>
        <end position="204"/>
    </location>
</feature>
<accession>B9R952</accession>
<feature type="region of interest" description="Disordered" evidence="1">
    <location>
        <begin position="174"/>
        <end position="248"/>
    </location>
</feature>
<dbReference type="PANTHER" id="PTHR13413">
    <property type="entry name" value="YLP MOTIF CONTAINING PROTEIN NUCLEAR PROTEIN ZAP"/>
    <property type="match status" value="1"/>
</dbReference>
<sequence>MDHQWRPMPPHPPSQGNICPICSNSHFPFCPPPLPPPFPLYNQVQNPRFPSHSDYQQPDPATYGSYNNFDYRGFGQPQMYDYNNNDGEDRRYKRPRVDENISLISLDNERRLKLVREHGGASSDMNIRHQFEYSQNREPAHADHSLNLNQFNDSIMSAKSQYFHMNNHHQPPPYGLSNYYQSDMNDQGGCLPPHENRVVGDQHQHPTLPPLPPLPASPPPPVPLEPPLHPSPPPPPPPPPQQQTSLFPVPISSSLTNSYLQTKPSTAFLSEFSSDKPMVIDAFRLFKQPYRATRPEHIVIILRGLPGSGKSYLAKMIRDLEVENGGTAPRIHSMDDYFITEVEKIEENDASKSSGFVRGKKPTVKKVMEYCYEPEMEEAYRDSMLKAFKKTLEEGLFTLVIVDDRNLRVADFAQFWAIAKRSGYEVYISEATYKDPAGCAARNVHGFTLDEIKSMAGQWEEAPTLYLQLDIKSLFHGDDLKESGIQEIDMDTEDGTSDDNSSGSQERKAEKMRASAFEDDAPQVHAEGRKRWDAEKDHPEGGMKELLKSKWSHDLDEDDADRSAGAKSDVSALSGLIQAYGKQGKSLRWSDQVGNTGFSIGAAKKTSKSLVIGPGAGYNLKSNPLPKDGGPTSTRGIEELRGQSVFQERLRAERESFKAVFDKRRRRIGGLNLEEE</sequence>
<dbReference type="STRING" id="3988.B9R952"/>
<dbReference type="FunCoup" id="B9R952">
    <property type="interactions" value="1445"/>
</dbReference>
<dbReference type="GO" id="GO:0032204">
    <property type="term" value="P:regulation of telomere maintenance"/>
    <property type="evidence" value="ECO:0000318"/>
    <property type="project" value="GO_Central"/>
</dbReference>
<keyword evidence="3" id="KW-1185">Reference proteome</keyword>
<evidence type="ECO:0000313" key="2">
    <source>
        <dbReference type="EMBL" id="EEF52129.1"/>
    </source>
</evidence>
<dbReference type="AlphaFoldDB" id="B9R952"/>
<dbReference type="PANTHER" id="PTHR13413:SF0">
    <property type="entry name" value="YLP MOTIF-CONTAINING PROTEIN 1"/>
    <property type="match status" value="1"/>
</dbReference>
<reference evidence="3" key="1">
    <citation type="journal article" date="2010" name="Nat. Biotechnol.">
        <title>Draft genome sequence of the oilseed species Ricinus communis.</title>
        <authorList>
            <person name="Chan A.P."/>
            <person name="Crabtree J."/>
            <person name="Zhao Q."/>
            <person name="Lorenzi H."/>
            <person name="Orvis J."/>
            <person name="Puiu D."/>
            <person name="Melake-Berhan A."/>
            <person name="Jones K.M."/>
            <person name="Redman J."/>
            <person name="Chen G."/>
            <person name="Cahoon E.B."/>
            <person name="Gedil M."/>
            <person name="Stanke M."/>
            <person name="Haas B.J."/>
            <person name="Wortman J.R."/>
            <person name="Fraser-Liggett C.M."/>
            <person name="Ravel J."/>
            <person name="Rabinowicz P.D."/>
        </authorList>
    </citation>
    <scope>NUCLEOTIDE SEQUENCE [LARGE SCALE GENOMIC DNA]</scope>
    <source>
        <strain evidence="3">cv. Hale</strain>
    </source>
</reference>
<feature type="region of interest" description="Disordered" evidence="1">
    <location>
        <begin position="616"/>
        <end position="641"/>
    </location>
</feature>
<protein>
    <submittedName>
        <fullName evidence="2">Nuclear protein zap, putative</fullName>
    </submittedName>
</protein>
<name>B9R952_RICCO</name>
<gene>
    <name evidence="2" type="ORF">RCOM_1513760</name>
</gene>